<dbReference type="PANTHER" id="PTHR33204">
    <property type="entry name" value="TRANSCRIPTIONAL REGULATOR, MARR FAMILY"/>
    <property type="match status" value="1"/>
</dbReference>
<dbReference type="EMBL" id="BAAAQM010000070">
    <property type="protein sequence ID" value="GAA2001151.1"/>
    <property type="molecule type" value="Genomic_DNA"/>
</dbReference>
<evidence type="ECO:0000313" key="7">
    <source>
        <dbReference type="Proteomes" id="UP001499854"/>
    </source>
</evidence>
<evidence type="ECO:0000256" key="3">
    <source>
        <dbReference type="ARBA" id="ARBA00023163"/>
    </source>
</evidence>
<name>A0ABN2T924_9ACTN</name>
<dbReference type="RefSeq" id="WP_344662306.1">
    <property type="nucleotide sequence ID" value="NZ_BAAAQM010000070.1"/>
</dbReference>
<dbReference type="PROSITE" id="PS51118">
    <property type="entry name" value="HTH_HXLR"/>
    <property type="match status" value="1"/>
</dbReference>
<sequence length="147" mass="16083">MGAKQVDSVCPIARAVDIIGDKWSLLIIRDAFDGIRRFSQFQRNLGIAKNILTTRLRDLVDAGILSIEADSAGGAYREYALTDKGLDLFDLMTSLRQWGLDHAFAPGEPHATLVDATTGEPIPRMTYTTPGGGVVEPARTRVRRPTD</sequence>
<evidence type="ECO:0000313" key="6">
    <source>
        <dbReference type="EMBL" id="GAA2001151.1"/>
    </source>
</evidence>
<feature type="region of interest" description="Disordered" evidence="4">
    <location>
        <begin position="120"/>
        <end position="147"/>
    </location>
</feature>
<keyword evidence="7" id="KW-1185">Reference proteome</keyword>
<organism evidence="6 7">
    <name type="scientific">Catenulispora subtropica</name>
    <dbReference type="NCBI Taxonomy" id="450798"/>
    <lineage>
        <taxon>Bacteria</taxon>
        <taxon>Bacillati</taxon>
        <taxon>Actinomycetota</taxon>
        <taxon>Actinomycetes</taxon>
        <taxon>Catenulisporales</taxon>
        <taxon>Catenulisporaceae</taxon>
        <taxon>Catenulispora</taxon>
    </lineage>
</organism>
<keyword evidence="1" id="KW-0805">Transcription regulation</keyword>
<gene>
    <name evidence="6" type="ORF">GCM10009838_78580</name>
</gene>
<dbReference type="Gene3D" id="1.10.10.10">
    <property type="entry name" value="Winged helix-like DNA-binding domain superfamily/Winged helix DNA-binding domain"/>
    <property type="match status" value="1"/>
</dbReference>
<comment type="caution">
    <text evidence="6">The sequence shown here is derived from an EMBL/GenBank/DDBJ whole genome shotgun (WGS) entry which is preliminary data.</text>
</comment>
<dbReference type="InterPro" id="IPR036388">
    <property type="entry name" value="WH-like_DNA-bd_sf"/>
</dbReference>
<dbReference type="Pfam" id="PF01638">
    <property type="entry name" value="HxlR"/>
    <property type="match status" value="1"/>
</dbReference>
<evidence type="ECO:0000259" key="5">
    <source>
        <dbReference type="PROSITE" id="PS51118"/>
    </source>
</evidence>
<dbReference type="PANTHER" id="PTHR33204:SF18">
    <property type="entry name" value="TRANSCRIPTIONAL REGULATORY PROTEIN"/>
    <property type="match status" value="1"/>
</dbReference>
<protein>
    <submittedName>
        <fullName evidence="6">Helix-turn-helix domain-containing protein</fullName>
    </submittedName>
</protein>
<accession>A0ABN2T924</accession>
<dbReference type="InterPro" id="IPR036390">
    <property type="entry name" value="WH_DNA-bd_sf"/>
</dbReference>
<keyword evidence="3" id="KW-0804">Transcription</keyword>
<evidence type="ECO:0000256" key="4">
    <source>
        <dbReference type="SAM" id="MobiDB-lite"/>
    </source>
</evidence>
<keyword evidence="2" id="KW-0238">DNA-binding</keyword>
<dbReference type="SUPFAM" id="SSF46785">
    <property type="entry name" value="Winged helix' DNA-binding domain"/>
    <property type="match status" value="1"/>
</dbReference>
<reference evidence="6 7" key="1">
    <citation type="journal article" date="2019" name="Int. J. Syst. Evol. Microbiol.">
        <title>The Global Catalogue of Microorganisms (GCM) 10K type strain sequencing project: providing services to taxonomists for standard genome sequencing and annotation.</title>
        <authorList>
            <consortium name="The Broad Institute Genomics Platform"/>
            <consortium name="The Broad Institute Genome Sequencing Center for Infectious Disease"/>
            <person name="Wu L."/>
            <person name="Ma J."/>
        </authorList>
    </citation>
    <scope>NUCLEOTIDE SEQUENCE [LARGE SCALE GENOMIC DNA]</scope>
    <source>
        <strain evidence="6 7">JCM 16013</strain>
    </source>
</reference>
<evidence type="ECO:0000256" key="2">
    <source>
        <dbReference type="ARBA" id="ARBA00023125"/>
    </source>
</evidence>
<dbReference type="Proteomes" id="UP001499854">
    <property type="component" value="Unassembled WGS sequence"/>
</dbReference>
<feature type="domain" description="HTH hxlR-type" evidence="5">
    <location>
        <begin position="10"/>
        <end position="107"/>
    </location>
</feature>
<proteinExistence type="predicted"/>
<dbReference type="InterPro" id="IPR002577">
    <property type="entry name" value="HTH_HxlR"/>
</dbReference>
<evidence type="ECO:0000256" key="1">
    <source>
        <dbReference type="ARBA" id="ARBA00023015"/>
    </source>
</evidence>